<dbReference type="AlphaFoldDB" id="A0A6C7LNZ0"/>
<organism evidence="1">
    <name type="scientific">Campylobacter jejuni</name>
    <dbReference type="NCBI Taxonomy" id="197"/>
    <lineage>
        <taxon>Bacteria</taxon>
        <taxon>Pseudomonadati</taxon>
        <taxon>Campylobacterota</taxon>
        <taxon>Epsilonproteobacteria</taxon>
        <taxon>Campylobacterales</taxon>
        <taxon>Campylobacteraceae</taxon>
        <taxon>Campylobacter</taxon>
    </lineage>
</organism>
<name>A0A6C7LNZ0_CAMJU</name>
<reference evidence="1" key="1">
    <citation type="submission" date="2018-07" db="EMBL/GenBank/DDBJ databases">
        <authorList>
            <consortium name="PulseNet: The National Subtyping Network for Foodborne Disease Surveillance"/>
            <person name="Tarr C.L."/>
            <person name="Trees E."/>
            <person name="Katz L.S."/>
            <person name="Carleton-Romer H.A."/>
            <person name="Stroika S."/>
            <person name="Kucerova Z."/>
            <person name="Roache K.F."/>
            <person name="Sabol A.L."/>
            <person name="Besser J."/>
            <person name="Gerner-Smidt P."/>
        </authorList>
    </citation>
    <scope>NUCLEOTIDE SEQUENCE</scope>
    <source>
        <strain evidence="1">PNUSAC005229</strain>
    </source>
</reference>
<comment type="caution">
    <text evidence="1">The sequence shown here is derived from an EMBL/GenBank/DDBJ whole genome shotgun (WGS) entry which is preliminary data.</text>
</comment>
<dbReference type="EMBL" id="AACRDA010000043">
    <property type="protein sequence ID" value="EAL7781878.1"/>
    <property type="molecule type" value="Genomic_DNA"/>
</dbReference>
<gene>
    <name evidence="1" type="ORF">DVI07_09185</name>
</gene>
<accession>A0A6C7LNZ0</accession>
<evidence type="ECO:0000313" key="1">
    <source>
        <dbReference type="EMBL" id="EAL7781878.1"/>
    </source>
</evidence>
<protein>
    <submittedName>
        <fullName evidence="1">Uncharacterized protein</fullName>
    </submittedName>
</protein>
<sequence>MNFTYDNYGQDIFRFNNLNGINKRPINMALFESLSYLFTLCMQQGKKPPKGAIDNLKLEFDKSGKFVSGIDSVTSVDYRFNKVDEFLKDWNDYKS</sequence>
<proteinExistence type="predicted"/>